<sequence length="127" mass="13924">MGWSRYAAGMAKTIAAQELLSALDEELAASAKRDGRDLVWSAAEREVLGMIGDAVDRREELSAAYEACQTISTRLKIATELRLTEQAIARLFKQISTEVAPPLSVTSLKAQRAANSRWNRERMAKGG</sequence>
<dbReference type="Proteomes" id="UP000193529">
    <property type="component" value="Unassembled WGS sequence"/>
</dbReference>
<accession>A0A1X1ZP65</accession>
<protein>
    <submittedName>
        <fullName evidence="1">Uncharacterized protein</fullName>
    </submittedName>
</protein>
<organism evidence="1 2">
    <name type="scientific">Mycobacterium palustre</name>
    <dbReference type="NCBI Taxonomy" id="153971"/>
    <lineage>
        <taxon>Bacteria</taxon>
        <taxon>Bacillati</taxon>
        <taxon>Actinomycetota</taxon>
        <taxon>Actinomycetes</taxon>
        <taxon>Mycobacteriales</taxon>
        <taxon>Mycobacteriaceae</taxon>
        <taxon>Mycobacterium</taxon>
        <taxon>Mycobacterium simiae complex</taxon>
    </lineage>
</organism>
<gene>
    <name evidence="1" type="ORF">AWC19_08235</name>
</gene>
<evidence type="ECO:0000313" key="2">
    <source>
        <dbReference type="Proteomes" id="UP000193529"/>
    </source>
</evidence>
<keyword evidence="2" id="KW-1185">Reference proteome</keyword>
<name>A0A1X1ZP65_9MYCO</name>
<evidence type="ECO:0000313" key="1">
    <source>
        <dbReference type="EMBL" id="ORW25166.1"/>
    </source>
</evidence>
<dbReference type="AlphaFoldDB" id="A0A1X1ZP65"/>
<proteinExistence type="predicted"/>
<comment type="caution">
    <text evidence="1">The sequence shown here is derived from an EMBL/GenBank/DDBJ whole genome shotgun (WGS) entry which is preliminary data.</text>
</comment>
<dbReference type="EMBL" id="LQPJ01000099">
    <property type="protein sequence ID" value="ORW25166.1"/>
    <property type="molecule type" value="Genomic_DNA"/>
</dbReference>
<reference evidence="1 2" key="1">
    <citation type="submission" date="2016-01" db="EMBL/GenBank/DDBJ databases">
        <title>The new phylogeny of the genus Mycobacterium.</title>
        <authorList>
            <person name="Tarcisio F."/>
            <person name="Conor M."/>
            <person name="Antonella G."/>
            <person name="Elisabetta G."/>
            <person name="Giulia F.S."/>
            <person name="Sara T."/>
            <person name="Anna F."/>
            <person name="Clotilde B."/>
            <person name="Roberto B."/>
            <person name="Veronica D.S."/>
            <person name="Fabio R."/>
            <person name="Monica P."/>
            <person name="Olivier J."/>
            <person name="Enrico T."/>
            <person name="Nicola S."/>
        </authorList>
    </citation>
    <scope>NUCLEOTIDE SEQUENCE [LARGE SCALE GENOMIC DNA]</scope>
    <source>
        <strain evidence="1 2">DSM 44572</strain>
    </source>
</reference>